<evidence type="ECO:0000313" key="31">
    <source>
        <dbReference type="EMBL" id="PNF41116.1"/>
    </source>
</evidence>
<dbReference type="EMBL" id="NEVH01016966">
    <property type="protein sequence ID" value="PNF24805.1"/>
    <property type="molecule type" value="Genomic_DNA"/>
</dbReference>
<accession>A0A2J7PWN5</accession>
<evidence type="ECO:0000313" key="25">
    <source>
        <dbReference type="EMBL" id="PNF33737.1"/>
    </source>
</evidence>
<evidence type="ECO:0000313" key="21">
    <source>
        <dbReference type="EMBL" id="PNF29255.1"/>
    </source>
</evidence>
<evidence type="ECO:0000313" key="14">
    <source>
        <dbReference type="EMBL" id="PNF21951.1"/>
    </source>
</evidence>
<dbReference type="EMBL" id="NEVH01001348">
    <property type="protein sequence ID" value="PNF42945.1"/>
    <property type="molecule type" value="Genomic_DNA"/>
</dbReference>
<evidence type="ECO:0000313" key="10">
    <source>
        <dbReference type="EMBL" id="PNF20468.1"/>
    </source>
</evidence>
<dbReference type="EMBL" id="NEVH01006991">
    <property type="protein sequence ID" value="PNF36147.1"/>
    <property type="molecule type" value="Genomic_DNA"/>
</dbReference>
<evidence type="ECO:0000313" key="16">
    <source>
        <dbReference type="EMBL" id="PNF24576.1"/>
    </source>
</evidence>
<dbReference type="EMBL" id="NEVH01002699">
    <property type="protein sequence ID" value="PNF41569.1"/>
    <property type="molecule type" value="Genomic_DNA"/>
</dbReference>
<dbReference type="AlphaFoldDB" id="A0A2J7PWN5"/>
<dbReference type="GO" id="GO:0005634">
    <property type="term" value="C:nucleus"/>
    <property type="evidence" value="ECO:0007669"/>
    <property type="project" value="UniProtKB-SubCell"/>
</dbReference>
<dbReference type="EMBL" id="NEVH01007825">
    <property type="protein sequence ID" value="PNF35169.1"/>
    <property type="molecule type" value="Genomic_DNA"/>
</dbReference>
<dbReference type="EMBL" id="NEVH01005885">
    <property type="protein sequence ID" value="PNF38555.1"/>
    <property type="molecule type" value="Genomic_DNA"/>
</dbReference>
<dbReference type="GO" id="GO:0003677">
    <property type="term" value="F:DNA binding"/>
    <property type="evidence" value="ECO:0007669"/>
    <property type="project" value="UniProtKB-KW"/>
</dbReference>
<proteinExistence type="predicted"/>
<evidence type="ECO:0000313" key="34">
    <source>
        <dbReference type="EMBL" id="PNF42295.1"/>
    </source>
</evidence>
<evidence type="ECO:0000313" key="9">
    <source>
        <dbReference type="EMBL" id="PNF20397.1"/>
    </source>
</evidence>
<evidence type="ECO:0000313" key="8">
    <source>
        <dbReference type="EMBL" id="PNF17608.1"/>
    </source>
</evidence>
<comment type="subcellular location">
    <subcellularLocation>
        <location evidence="1">Nucleus</location>
    </subcellularLocation>
</comment>
<evidence type="ECO:0000313" key="29">
    <source>
        <dbReference type="EMBL" id="PNF36147.1"/>
    </source>
</evidence>
<dbReference type="EMBL" id="NEVH01002562">
    <property type="protein sequence ID" value="PNF41996.1"/>
    <property type="molecule type" value="Genomic_DNA"/>
</dbReference>
<evidence type="ECO:0000313" key="13">
    <source>
        <dbReference type="EMBL" id="PNF21939.1"/>
    </source>
</evidence>
<evidence type="ECO:0000313" key="30">
    <source>
        <dbReference type="EMBL" id="PNF38555.1"/>
    </source>
</evidence>
<dbReference type="EMBL" id="NEVH01024424">
    <property type="protein sequence ID" value="PNF17221.1"/>
    <property type="molecule type" value="Genomic_DNA"/>
</dbReference>
<evidence type="ECO:0000313" key="7">
    <source>
        <dbReference type="EMBL" id="PNF17221.1"/>
    </source>
</evidence>
<dbReference type="Gene3D" id="3.30.420.10">
    <property type="entry name" value="Ribonuclease H-like superfamily/Ribonuclease H"/>
    <property type="match status" value="1"/>
</dbReference>
<dbReference type="Pfam" id="PF04218">
    <property type="entry name" value="CENP-B_N"/>
    <property type="match status" value="1"/>
</dbReference>
<feature type="domain" description="HTH CENPB-type" evidence="4">
    <location>
        <begin position="67"/>
        <end position="139"/>
    </location>
</feature>
<evidence type="ECO:0000313" key="18">
    <source>
        <dbReference type="EMBL" id="PNF25187.1"/>
    </source>
</evidence>
<dbReference type="PANTHER" id="PTHR19303">
    <property type="entry name" value="TRANSPOSON"/>
    <property type="match status" value="1"/>
</dbReference>
<evidence type="ECO:0000313" key="20">
    <source>
        <dbReference type="EMBL" id="PNF29051.1"/>
    </source>
</evidence>
<dbReference type="EMBL" id="NEVH01026085">
    <property type="protein sequence ID" value="PNF14934.1"/>
    <property type="molecule type" value="Genomic_DNA"/>
</dbReference>
<evidence type="ECO:0000313" key="5">
    <source>
        <dbReference type="EMBL" id="PNF14934.1"/>
    </source>
</evidence>
<dbReference type="EMBL" id="NEVH01017441">
    <property type="protein sequence ID" value="PNF24576.1"/>
    <property type="molecule type" value="Genomic_DNA"/>
</dbReference>
<dbReference type="EMBL" id="NEVH01008208">
    <property type="protein sequence ID" value="PNF34599.1"/>
    <property type="molecule type" value="Genomic_DNA"/>
</dbReference>
<comment type="caution">
    <text evidence="11">The sequence shown here is derived from an EMBL/GenBank/DDBJ whole genome shotgun (WGS) entry which is preliminary data.</text>
</comment>
<evidence type="ECO:0000313" key="12">
    <source>
        <dbReference type="EMBL" id="PNF20858.1"/>
    </source>
</evidence>
<gene>
    <name evidence="11" type="primary">Eif2s3y</name>
    <name evidence="23" type="synonym">Jrkl_0</name>
    <name evidence="13" type="synonym">Jrkl_10</name>
    <name evidence="15" type="synonym">Jrkl_11</name>
    <name evidence="24" type="synonym">Jrkl_13</name>
    <name evidence="31" type="synonym">Jrkl_15</name>
    <name evidence="12" type="synonym">Jrkl_17</name>
    <name evidence="8" type="synonym">Jrkl_19</name>
    <name evidence="19" type="synonym">Jrkl_22</name>
    <name evidence="14" type="synonym">Jrkl_23</name>
    <name evidence="26" type="synonym">Jrkl_24</name>
    <name evidence="22" type="synonym">Jrkl_26</name>
    <name evidence="9" type="synonym">Jrkl_27</name>
    <name evidence="28" type="synonym">Jrkl_3</name>
    <name evidence="33" type="synonym">Jrkl_32</name>
    <name evidence="18" type="synonym">Jrkl_4</name>
    <name evidence="21" type="synonym">Jrkl_5</name>
    <name evidence="25" type="synonym">Jrkl_6</name>
    <name evidence="10" type="synonym">Jrkl_9</name>
    <name evidence="34" type="synonym">MFSD9</name>
    <name evidence="27" type="synonym">Slc9a7_1</name>
    <name evidence="24" type="ORF">B7P43_G00755</name>
    <name evidence="5" type="ORF">B7P43_G01552</name>
    <name evidence="13" type="ORF">B7P43_G01789</name>
    <name evidence="14" type="ORF">B7P43_G01791</name>
    <name evidence="16" type="ORF">B7P43_G03062</name>
    <name evidence="30" type="ORF">B7P43_G04029</name>
    <name evidence="7" type="ORF">B7P43_G05235</name>
    <name evidence="34" type="ORF">B7P43_G05518</name>
    <name evidence="27" type="ORF">B7P43_G05888</name>
    <name evidence="31" type="ORF">B7P43_G05972</name>
    <name evidence="6" type="ORF">B7P43_G07477</name>
    <name evidence="10" type="ORF">B7P43_G07699</name>
    <name evidence="28" type="ORF">B7P43_G08764</name>
    <name evidence="9" type="ORF">B7P43_G09714</name>
    <name evidence="21" type="ORF">B7P43_G10473</name>
    <name evidence="29" type="ORF">B7P43_G10959</name>
    <name evidence="25" type="ORF">B7P43_G11223</name>
    <name evidence="35" type="ORF">B7P43_G11497</name>
    <name evidence="12" type="ORF">B7P43_G11832</name>
    <name evidence="32" type="ORF">B7P43_G12104</name>
    <name evidence="23" type="ORF">B7P43_G12668</name>
    <name evidence="33" type="ORF">B7P43_G12992</name>
    <name evidence="15" type="ORF">B7P43_G13173</name>
    <name evidence="20" type="ORF">B7P43_G14051</name>
    <name evidence="8" type="ORF">B7P43_G14210</name>
    <name evidence="11" type="ORF">B7P43_G14736</name>
    <name evidence="17" type="ORF">B7P43_G15133</name>
    <name evidence="26" type="ORF">B7P43_G15491</name>
    <name evidence="22" type="ORF">B7P43_G16523</name>
    <name evidence="19" type="ORF">B7P43_G16750</name>
    <name evidence="18" type="ORF">B7P43_G17945</name>
</gene>
<dbReference type="Pfam" id="PF03221">
    <property type="entry name" value="HTH_Tnp_Tc5"/>
    <property type="match status" value="1"/>
</dbReference>
<dbReference type="EMBL" id="NEVH01020866">
    <property type="protein sequence ID" value="PNF20858.1"/>
    <property type="molecule type" value="Genomic_DNA"/>
</dbReference>
<dbReference type="SMART" id="SM00674">
    <property type="entry name" value="CENPB"/>
    <property type="match status" value="1"/>
</dbReference>
<evidence type="ECO:0000259" key="4">
    <source>
        <dbReference type="PROSITE" id="PS51253"/>
    </source>
</evidence>
<reference evidence="11 36" key="1">
    <citation type="submission" date="2017-12" db="EMBL/GenBank/DDBJ databases">
        <title>Hemimetabolous genomes reveal molecular basis of termite eusociality.</title>
        <authorList>
            <person name="Harrison M.C."/>
            <person name="Jongepier E."/>
            <person name="Robertson H.M."/>
            <person name="Arning N."/>
            <person name="Bitard-Feildel T."/>
            <person name="Chao H."/>
            <person name="Childers C.P."/>
            <person name="Dinh H."/>
            <person name="Doddapaneni H."/>
            <person name="Dugan S."/>
            <person name="Gowin J."/>
            <person name="Greiner C."/>
            <person name="Han Y."/>
            <person name="Hu H."/>
            <person name="Hughes D.S.T."/>
            <person name="Huylmans A.-K."/>
            <person name="Kemena C."/>
            <person name="Kremer L.P.M."/>
            <person name="Lee S.L."/>
            <person name="Lopez-Ezquerra A."/>
            <person name="Mallet L."/>
            <person name="Monroy-Kuhn J.M."/>
            <person name="Moser A."/>
            <person name="Murali S.C."/>
            <person name="Muzny D.M."/>
            <person name="Otani S."/>
            <person name="Piulachs M.-D."/>
            <person name="Poelchau M."/>
            <person name="Qu J."/>
            <person name="Schaub F."/>
            <person name="Wada-Katsumata A."/>
            <person name="Worley K.C."/>
            <person name="Xie Q."/>
            <person name="Ylla G."/>
            <person name="Poulsen M."/>
            <person name="Gibbs R.A."/>
            <person name="Schal C."/>
            <person name="Richards S."/>
            <person name="Belles X."/>
            <person name="Korb J."/>
            <person name="Bornberg-Bauer E."/>
        </authorList>
    </citation>
    <scope>NUCLEOTIDE SEQUENCE [LARGE SCALE GENOMIC DNA]</scope>
    <source>
        <tissue evidence="11">Whole body</tissue>
    </source>
</reference>
<dbReference type="EMBL" id="NEVH01020872">
    <property type="protein sequence ID" value="PNF20740.1"/>
    <property type="molecule type" value="Genomic_DNA"/>
</dbReference>
<dbReference type="EMBL" id="NEVH01007825">
    <property type="protein sequence ID" value="PNF35170.1"/>
    <property type="molecule type" value="Genomic_DNA"/>
</dbReference>
<evidence type="ECO:0000313" key="32">
    <source>
        <dbReference type="EMBL" id="PNF41569.1"/>
    </source>
</evidence>
<dbReference type="SUPFAM" id="SSF46689">
    <property type="entry name" value="Homeodomain-like"/>
    <property type="match status" value="2"/>
</dbReference>
<dbReference type="EMBL" id="NEVH01011885">
    <property type="protein sequence ID" value="PNF31294.1"/>
    <property type="molecule type" value="Genomic_DNA"/>
</dbReference>
<evidence type="ECO:0000313" key="28">
    <source>
        <dbReference type="EMBL" id="PNF35169.1"/>
    </source>
</evidence>
<organism evidence="11 36">
    <name type="scientific">Cryptotermes secundus</name>
    <dbReference type="NCBI Taxonomy" id="105785"/>
    <lineage>
        <taxon>Eukaryota</taxon>
        <taxon>Metazoa</taxon>
        <taxon>Ecdysozoa</taxon>
        <taxon>Arthropoda</taxon>
        <taxon>Hexapoda</taxon>
        <taxon>Insecta</taxon>
        <taxon>Pterygota</taxon>
        <taxon>Neoptera</taxon>
        <taxon>Polyneoptera</taxon>
        <taxon>Dictyoptera</taxon>
        <taxon>Blattodea</taxon>
        <taxon>Blattoidea</taxon>
        <taxon>Termitoidae</taxon>
        <taxon>Kalotermitidae</taxon>
        <taxon>Cryptotermitinae</taxon>
        <taxon>Cryptotermes</taxon>
    </lineage>
</organism>
<sequence length="537" mass="61075">MSGFKRKRVVLSIQQKLEIINQLEKGAVVKQLAMQYGIGEQTVRDLKKQKNELISFASSSNSSGMKKRKTMKKSTYDDLDKAMLTWFNQLRAQGTTITGPVCAKQAKYFFEALELEGSFDASSGWLTRFKQRHGIREISIQGEKLSGDLSASDQFCTNFDSFVKSENLLPEQIYNADETGLYWKCLPTRTLAFQNERQAPGHKSSKERLTVLCCSNASGTHKLIPVVIGKAKRPRSFKGTVASSLPIHYFNQKVAWMNRAIFKEWFDFKFVPQVRDHLKSQGLPEKAVLLIDNAPSHPNESLLRSDDGNIFVKYFPANVTALIQPMDQGVISSMKRIYRSNLLQKYIDEGNDLTCFWKSFSVLDAIYEISTAWDTVKPSVLKNSWKKLMPFITNEDDEIHGFTGFSENEIAIKLTKVANQVHGGEEVNEENIREWFNCDSCEPGFEMLSSDEIVTSMGVQPEEREESENEEEVDSVASKKVSHGAALNHLESLLDYLESEEDSLLSDKLILRRLRTDIRKKENAAKKQKTVLNYFKC</sequence>
<evidence type="ECO:0000313" key="36">
    <source>
        <dbReference type="Proteomes" id="UP000235965"/>
    </source>
</evidence>
<dbReference type="EMBL" id="NEVH01016389">
    <property type="protein sequence ID" value="PNF25187.1"/>
    <property type="molecule type" value="Genomic_DNA"/>
</dbReference>
<dbReference type="Gene3D" id="1.10.10.60">
    <property type="entry name" value="Homeodomain-like"/>
    <property type="match status" value="2"/>
</dbReference>
<dbReference type="InterPro" id="IPR004875">
    <property type="entry name" value="DDE_SF_endonuclease_dom"/>
</dbReference>
<evidence type="ECO:0000313" key="24">
    <source>
        <dbReference type="EMBL" id="PNF31480.1"/>
    </source>
</evidence>
<evidence type="ECO:0000256" key="2">
    <source>
        <dbReference type="ARBA" id="ARBA00023125"/>
    </source>
</evidence>
<dbReference type="EMBL" id="NEVH01023969">
    <property type="protein sequence ID" value="PNF17608.1"/>
    <property type="molecule type" value="Genomic_DNA"/>
</dbReference>
<dbReference type="EMBL" id="NEVH01020945">
    <property type="protein sequence ID" value="PNF20397.1"/>
    <property type="molecule type" value="Genomic_DNA"/>
</dbReference>
<keyword evidence="36" id="KW-1185">Reference proteome</keyword>
<dbReference type="Pfam" id="PF03184">
    <property type="entry name" value="DDE_1"/>
    <property type="match status" value="1"/>
</dbReference>
<dbReference type="InterPro" id="IPR036397">
    <property type="entry name" value="RNaseH_sf"/>
</dbReference>
<keyword evidence="3" id="KW-0539">Nucleus</keyword>
<evidence type="ECO:0000256" key="1">
    <source>
        <dbReference type="ARBA" id="ARBA00004123"/>
    </source>
</evidence>
<dbReference type="EMBL" id="NEVH01009083">
    <property type="protein sequence ID" value="PNF33737.1"/>
    <property type="molecule type" value="Genomic_DNA"/>
</dbReference>
<evidence type="ECO:0000313" key="26">
    <source>
        <dbReference type="EMBL" id="PNF34365.1"/>
    </source>
</evidence>
<dbReference type="PANTHER" id="PTHR19303:SF16">
    <property type="entry name" value="JERKY PROTEIN HOMOLOG-LIKE"/>
    <property type="match status" value="1"/>
</dbReference>
<dbReference type="Proteomes" id="UP000235965">
    <property type="component" value="Unassembled WGS sequence"/>
</dbReference>
<evidence type="ECO:0000313" key="11">
    <source>
        <dbReference type="EMBL" id="PNF20740.1"/>
    </source>
</evidence>
<evidence type="ECO:0000313" key="19">
    <source>
        <dbReference type="EMBL" id="PNF28384.1"/>
    </source>
</evidence>
<evidence type="ECO:0000313" key="22">
    <source>
        <dbReference type="EMBL" id="PNF29634.1"/>
    </source>
</evidence>
<dbReference type="EMBL" id="NEVH01020327">
    <property type="protein sequence ID" value="PNF21939.1"/>
    <property type="molecule type" value="Genomic_DNA"/>
</dbReference>
<dbReference type="InterPro" id="IPR007889">
    <property type="entry name" value="HTH_Psq"/>
</dbReference>
<dbReference type="InterPro" id="IPR006600">
    <property type="entry name" value="HTH_CenpB_DNA-bd_dom"/>
</dbReference>
<dbReference type="EMBL" id="NEVH01020327">
    <property type="protein sequence ID" value="PNF21951.1"/>
    <property type="molecule type" value="Genomic_DNA"/>
</dbReference>
<dbReference type="EMBL" id="NEVH01018390">
    <property type="protein sequence ID" value="PNF23364.1"/>
    <property type="molecule type" value="Genomic_DNA"/>
</dbReference>
<dbReference type="EMBL" id="NEVH01008240">
    <property type="protein sequence ID" value="PNF34365.1"/>
    <property type="molecule type" value="Genomic_DNA"/>
</dbReference>
<evidence type="ECO:0000256" key="3">
    <source>
        <dbReference type="ARBA" id="ARBA00023242"/>
    </source>
</evidence>
<dbReference type="InterPro" id="IPR009057">
    <property type="entry name" value="Homeodomain-like_sf"/>
</dbReference>
<evidence type="ECO:0000313" key="17">
    <source>
        <dbReference type="EMBL" id="PNF24805.1"/>
    </source>
</evidence>
<dbReference type="EMBL" id="NEVH01002987">
    <property type="protein sequence ID" value="PNF41116.1"/>
    <property type="molecule type" value="Genomic_DNA"/>
</dbReference>
<dbReference type="EMBL" id="NEVH01013592">
    <property type="protein sequence ID" value="PNF28384.1"/>
    <property type="molecule type" value="Genomic_DNA"/>
</dbReference>
<evidence type="ECO:0000313" key="35">
    <source>
        <dbReference type="EMBL" id="PNF42945.1"/>
    </source>
</evidence>
<dbReference type="InterPro" id="IPR050863">
    <property type="entry name" value="CenT-Element_Derived"/>
</dbReference>
<dbReference type="EMBL" id="NEVH01013255">
    <property type="protein sequence ID" value="PNF29255.1"/>
    <property type="molecule type" value="Genomic_DNA"/>
</dbReference>
<evidence type="ECO:0000313" key="23">
    <source>
        <dbReference type="EMBL" id="PNF31294.1"/>
    </source>
</evidence>
<dbReference type="EMBL" id="NEVH01020942">
    <property type="protein sequence ID" value="PNF20468.1"/>
    <property type="molecule type" value="Genomic_DNA"/>
</dbReference>
<dbReference type="OrthoDB" id="125347at2759"/>
<evidence type="ECO:0000313" key="33">
    <source>
        <dbReference type="EMBL" id="PNF41996.1"/>
    </source>
</evidence>
<dbReference type="EMBL" id="NEVH01013220">
    <property type="protein sequence ID" value="PNF29634.1"/>
    <property type="molecule type" value="Genomic_DNA"/>
</dbReference>
<evidence type="ECO:0000313" key="6">
    <source>
        <dbReference type="EMBL" id="PNF15961.1"/>
    </source>
</evidence>
<dbReference type="EMBL" id="NEVH01025130">
    <property type="protein sequence ID" value="PNF15961.1"/>
    <property type="molecule type" value="Genomic_DNA"/>
</dbReference>
<dbReference type="EMBL" id="NEVH01011876">
    <property type="protein sequence ID" value="PNF31480.1"/>
    <property type="molecule type" value="Genomic_DNA"/>
</dbReference>
<evidence type="ECO:0000313" key="15">
    <source>
        <dbReference type="EMBL" id="PNF23364.1"/>
    </source>
</evidence>
<dbReference type="EMBL" id="NEVH01013265">
    <property type="protein sequence ID" value="PNF29051.1"/>
    <property type="molecule type" value="Genomic_DNA"/>
</dbReference>
<dbReference type="PROSITE" id="PS51253">
    <property type="entry name" value="HTH_CENPB"/>
    <property type="match status" value="1"/>
</dbReference>
<keyword evidence="2" id="KW-0238">DNA-binding</keyword>
<dbReference type="EMBL" id="NEVH01002545">
    <property type="protein sequence ID" value="PNF42295.1"/>
    <property type="molecule type" value="Genomic_DNA"/>
</dbReference>
<name>A0A2J7PWN5_9NEOP</name>
<evidence type="ECO:0000313" key="27">
    <source>
        <dbReference type="EMBL" id="PNF34599.1"/>
    </source>
</evidence>
<protein>
    <submittedName>
        <fullName evidence="11">Jerky protein homolog-like</fullName>
    </submittedName>
</protein>